<organism evidence="11 12">
    <name type="scientific">Caldicellulosiruptor bescii (strain ATCC BAA-1888 / DSM 6725 / KCTC 15123 / Z-1320)</name>
    <name type="common">Anaerocellum thermophilum</name>
    <dbReference type="NCBI Taxonomy" id="521460"/>
    <lineage>
        <taxon>Bacteria</taxon>
        <taxon>Bacillati</taxon>
        <taxon>Bacillota</taxon>
        <taxon>Bacillota incertae sedis</taxon>
        <taxon>Caldicellulosiruptorales</taxon>
        <taxon>Caldicellulosiruptoraceae</taxon>
        <taxon>Caldicellulosiruptor</taxon>
    </lineage>
</organism>
<dbReference type="InterPro" id="IPR022765">
    <property type="entry name" value="Dna2/Cas4_DUF83"/>
</dbReference>
<dbReference type="EC" id="3.1.12.1" evidence="9"/>
<dbReference type="Gene3D" id="3.90.320.10">
    <property type="match status" value="1"/>
</dbReference>
<dbReference type="InterPro" id="IPR011604">
    <property type="entry name" value="PDDEXK-like_dom_sf"/>
</dbReference>
<evidence type="ECO:0000313" key="12">
    <source>
        <dbReference type="Proteomes" id="UP000007723"/>
    </source>
</evidence>
<keyword evidence="2 9" id="KW-0479">Metal-binding</keyword>
<reference evidence="12" key="1">
    <citation type="submission" date="2009-01" db="EMBL/GenBank/DDBJ databases">
        <title>Complete sequence of chromosome of Anaerocellum thermophilum DSM 6725.</title>
        <authorList>
            <person name="Lucas S."/>
            <person name="Copeland A."/>
            <person name="Lapidus A."/>
            <person name="Glavina del Rio T."/>
            <person name="Tice H."/>
            <person name="Bruce D."/>
            <person name="Goodwin L."/>
            <person name="Pitluck S."/>
            <person name="Sims D."/>
            <person name="Meincke L."/>
            <person name="Brettin T."/>
            <person name="Detter J.C."/>
            <person name="Han C."/>
            <person name="Larimer F."/>
            <person name="Land M."/>
            <person name="Hauser L."/>
            <person name="Kyrpides N."/>
            <person name="Ovchinnikova G."/>
            <person name="Kataeva I."/>
            <person name="Adams M.W.W."/>
        </authorList>
    </citation>
    <scope>NUCLEOTIDE SEQUENCE [LARGE SCALE GENOMIC DNA]</scope>
    <source>
        <strain evidence="12">ATCC BAA-1888 / DSM 6725 / Z-1320</strain>
    </source>
</reference>
<dbReference type="Pfam" id="PF01930">
    <property type="entry name" value="Cas_Cas4"/>
    <property type="match status" value="1"/>
</dbReference>
<proteinExistence type="inferred from homology"/>
<dbReference type="EMBL" id="CP001393">
    <property type="protein sequence ID" value="ACM61722.1"/>
    <property type="molecule type" value="Genomic_DNA"/>
</dbReference>
<comment type="similarity">
    <text evidence="9">Belongs to the CRISPR-associated exonuclease Cas4 family.</text>
</comment>
<evidence type="ECO:0000256" key="9">
    <source>
        <dbReference type="RuleBase" id="RU365022"/>
    </source>
</evidence>
<evidence type="ECO:0000256" key="5">
    <source>
        <dbReference type="ARBA" id="ARBA00023004"/>
    </source>
</evidence>
<gene>
    <name evidence="11" type="ordered locus">Athe_2660</name>
</gene>
<feature type="domain" description="DUF83" evidence="10">
    <location>
        <begin position="26"/>
        <end position="184"/>
    </location>
</feature>
<dbReference type="InterPro" id="IPR013343">
    <property type="entry name" value="CRISPR-assoc_prot_Cas4"/>
</dbReference>
<dbReference type="GO" id="GO:0004527">
    <property type="term" value="F:exonuclease activity"/>
    <property type="evidence" value="ECO:0007669"/>
    <property type="project" value="UniProtKB-KW"/>
</dbReference>
<evidence type="ECO:0000256" key="1">
    <source>
        <dbReference type="ARBA" id="ARBA00022722"/>
    </source>
</evidence>
<comment type="cofactor">
    <cofactor evidence="9">
        <name>iron-sulfur cluster</name>
        <dbReference type="ChEBI" id="CHEBI:30408"/>
    </cofactor>
</comment>
<evidence type="ECO:0000256" key="2">
    <source>
        <dbReference type="ARBA" id="ARBA00022723"/>
    </source>
</evidence>
<keyword evidence="4 9" id="KW-0269">Exonuclease</keyword>
<comment type="cofactor">
    <cofactor evidence="9">
        <name>Mg(2+)</name>
        <dbReference type="ChEBI" id="CHEBI:18420"/>
    </cofactor>
    <cofactor evidence="9">
        <name>Mn(2+)</name>
        <dbReference type="ChEBI" id="CHEBI:29035"/>
    </cofactor>
    <text evidence="9">Mg(2+) or Mn(2+) required for ssDNA cleavage activity.</text>
</comment>
<name>B9MPT9_CALBD</name>
<sequence length="185" mass="22009">MTQTTMSFLLDFKKQDGVLKMDIYMTGVYIWYYNICKRQVWLMAHNILPDENDDNIVLGRFLHEYYYKKDQKEIKFGNAVFDILYQDKDEIVIGETKKSSRFKEASRYQLLFYIKLLKEAGISAKGVLFYPEERKKEEVVLTAEEEEKLEKMIAEIETIIDKESPPPSAYCRYCPKCAYREYCFA</sequence>
<evidence type="ECO:0000259" key="10">
    <source>
        <dbReference type="Pfam" id="PF01930"/>
    </source>
</evidence>
<keyword evidence="8 9" id="KW-0464">Manganese</keyword>
<evidence type="ECO:0000256" key="8">
    <source>
        <dbReference type="ARBA" id="ARBA00023211"/>
    </source>
</evidence>
<evidence type="ECO:0000256" key="6">
    <source>
        <dbReference type="ARBA" id="ARBA00023014"/>
    </source>
</evidence>
<protein>
    <recommendedName>
        <fullName evidence="9">CRISPR-associated exonuclease Cas4</fullName>
        <ecNumber evidence="9">3.1.12.1</ecNumber>
    </recommendedName>
</protein>
<dbReference type="Proteomes" id="UP000007723">
    <property type="component" value="Chromosome"/>
</dbReference>
<dbReference type="GO" id="GO:0051607">
    <property type="term" value="P:defense response to virus"/>
    <property type="evidence" value="ECO:0007669"/>
    <property type="project" value="UniProtKB-KW"/>
</dbReference>
<evidence type="ECO:0000256" key="4">
    <source>
        <dbReference type="ARBA" id="ARBA00022839"/>
    </source>
</evidence>
<dbReference type="GO" id="GO:0051536">
    <property type="term" value="F:iron-sulfur cluster binding"/>
    <property type="evidence" value="ECO:0007669"/>
    <property type="project" value="UniProtKB-KW"/>
</dbReference>
<keyword evidence="5 9" id="KW-0408">Iron</keyword>
<dbReference type="KEGG" id="ate:Athe_2660"/>
<keyword evidence="7 9" id="KW-0051">Antiviral defense</keyword>
<accession>B9MPT9</accession>
<dbReference type="GO" id="GO:0046872">
    <property type="term" value="F:metal ion binding"/>
    <property type="evidence" value="ECO:0007669"/>
    <property type="project" value="UniProtKB-KW"/>
</dbReference>
<dbReference type="PANTHER" id="PTHR37168">
    <property type="entry name" value="CRISPR-ASSOCIATED EXONUCLEASE CAS4"/>
    <property type="match status" value="1"/>
</dbReference>
<comment type="function">
    <text evidence="9">CRISPR (clustered regularly interspaced short palindromic repeat) is an adaptive immune system that provides protection against mobile genetic elements (viruses, transposable elements and conjugative plasmids). CRISPR clusters contain sequences complementary to antecedent mobile elements and target invading nucleic acids. CRISPR clusters are transcribed and processed into CRISPR RNA (crRNA).</text>
</comment>
<dbReference type="AlphaFoldDB" id="B9MPT9"/>
<dbReference type="HOGENOM" id="CLU_133784_0_0_9"/>
<dbReference type="eggNOG" id="COG1468">
    <property type="taxonomic scope" value="Bacteria"/>
</dbReference>
<dbReference type="NCBIfam" id="TIGR00372">
    <property type="entry name" value="cas4"/>
    <property type="match status" value="1"/>
</dbReference>
<dbReference type="PANTHER" id="PTHR37168:SF2">
    <property type="entry name" value="CRISPR-ASSOCIATED EXONUCLEASE CAS4"/>
    <property type="match status" value="1"/>
</dbReference>
<keyword evidence="1 9" id="KW-0540">Nuclease</keyword>
<dbReference type="STRING" id="521460.Athe_2660"/>
<keyword evidence="3 9" id="KW-0378">Hydrolase</keyword>
<evidence type="ECO:0000256" key="3">
    <source>
        <dbReference type="ARBA" id="ARBA00022801"/>
    </source>
</evidence>
<evidence type="ECO:0000313" key="11">
    <source>
        <dbReference type="EMBL" id="ACM61722.1"/>
    </source>
</evidence>
<keyword evidence="6 9" id="KW-0411">Iron-sulfur</keyword>
<evidence type="ECO:0000256" key="7">
    <source>
        <dbReference type="ARBA" id="ARBA00023118"/>
    </source>
</evidence>